<keyword evidence="4 6" id="KW-1133">Transmembrane helix</keyword>
<comment type="subcellular location">
    <subcellularLocation>
        <location evidence="1">Membrane</location>
        <topology evidence="1">Multi-pass membrane protein</topology>
    </subcellularLocation>
</comment>
<dbReference type="PANTHER" id="PTHR13353:SF5">
    <property type="entry name" value="TRANSMEMBRANE PROTEIN 19"/>
    <property type="match status" value="1"/>
</dbReference>
<keyword evidence="3 6" id="KW-0812">Transmembrane</keyword>
<feature type="transmembrane region" description="Helical" evidence="6">
    <location>
        <begin position="225"/>
        <end position="244"/>
    </location>
</feature>
<sequence>MELTQDQIIAIALVVGLMLIAGLRGMLNLSGLLAAAIVGLSVSLLGHWTWLAILMVFLMTGSIATNWRYEEKKALRVAEDNEGTRGWRNVMANGAVASLVSVLNFALGGPEWAYLAASASIAVASSDTLASEIGSLDPRTRSILNLEAVPAGTNGGMSVTGTFAAFFGGLLIAVMATTLYSIHGGTIPLISLMMFITVIGWLGCQVDSILGALLENEGYIGKHTVNFLATLSGALMAYLAYWRFL</sequence>
<evidence type="ECO:0000256" key="3">
    <source>
        <dbReference type="ARBA" id="ARBA00022692"/>
    </source>
</evidence>
<feature type="transmembrane region" description="Helical" evidence="6">
    <location>
        <begin position="189"/>
        <end position="213"/>
    </location>
</feature>
<evidence type="ECO:0000256" key="6">
    <source>
        <dbReference type="SAM" id="Phobius"/>
    </source>
</evidence>
<proteinExistence type="inferred from homology"/>
<evidence type="ECO:0000256" key="5">
    <source>
        <dbReference type="ARBA" id="ARBA00023136"/>
    </source>
</evidence>
<dbReference type="EMBL" id="AY534910">
    <property type="protein sequence ID" value="AAT10138.1"/>
    <property type="molecule type" value="Genomic_DNA"/>
</dbReference>
<dbReference type="GO" id="GO:0016020">
    <property type="term" value="C:membrane"/>
    <property type="evidence" value="ECO:0007669"/>
    <property type="project" value="UniProtKB-SubCell"/>
</dbReference>
<evidence type="ECO:0000256" key="4">
    <source>
        <dbReference type="ARBA" id="ARBA00022989"/>
    </source>
</evidence>
<evidence type="ECO:0000256" key="2">
    <source>
        <dbReference type="ARBA" id="ARBA00009012"/>
    </source>
</evidence>
<dbReference type="InterPro" id="IPR002794">
    <property type="entry name" value="DUF92_TMEM19"/>
</dbReference>
<keyword evidence="5 6" id="KW-0472">Membrane</keyword>
<organism evidence="7">
    <name type="scientific">uncultured marine group II euryarchaeote DeepAnt-JyKC7</name>
    <dbReference type="NCBI Taxonomy" id="274855"/>
    <lineage>
        <taxon>Archaea</taxon>
        <taxon>Methanobacteriati</taxon>
        <taxon>Thermoplasmatota</taxon>
        <taxon>Candidatus Poseidoniia</taxon>
        <taxon>Candidatus Poseidoniales</taxon>
        <taxon>environmental samples</taxon>
    </lineage>
</organism>
<name>Q673T9_9ARCH</name>
<feature type="transmembrane region" description="Helical" evidence="6">
    <location>
        <begin position="47"/>
        <end position="69"/>
    </location>
</feature>
<dbReference type="PANTHER" id="PTHR13353">
    <property type="entry name" value="TRANSMEMBRANE PROTEIN 19"/>
    <property type="match status" value="1"/>
</dbReference>
<reference evidence="7" key="1">
    <citation type="journal article" date="2004" name="Environ. Microbiol.">
        <title>Analysis of a genome fragment of a deep-sea uncultivated Group II euryarchaeote containing 16S rDNA, a spectinomycin-like operon and several energy metabolism genes.</title>
        <authorList>
            <person name="Moreira D."/>
            <person name="Rodriguez-Valera F."/>
            <person name="Lopez-Garcia P."/>
        </authorList>
    </citation>
    <scope>NUCLEOTIDE SEQUENCE</scope>
</reference>
<feature type="transmembrane region" description="Helical" evidence="6">
    <location>
        <begin position="163"/>
        <end position="182"/>
    </location>
</feature>
<feature type="transmembrane region" description="Helical" evidence="6">
    <location>
        <begin position="90"/>
        <end position="107"/>
    </location>
</feature>
<feature type="transmembrane region" description="Helical" evidence="6">
    <location>
        <begin position="7"/>
        <end position="27"/>
    </location>
</feature>
<dbReference type="AlphaFoldDB" id="Q673T9"/>
<dbReference type="Pfam" id="PF01940">
    <property type="entry name" value="DUF92"/>
    <property type="match status" value="1"/>
</dbReference>
<comment type="similarity">
    <text evidence="2">Belongs to the TMEM19 family.</text>
</comment>
<accession>Q673T9</accession>
<evidence type="ECO:0008006" key="8">
    <source>
        <dbReference type="Google" id="ProtNLM"/>
    </source>
</evidence>
<evidence type="ECO:0000313" key="7">
    <source>
        <dbReference type="EMBL" id="AAT10138.1"/>
    </source>
</evidence>
<evidence type="ECO:0000256" key="1">
    <source>
        <dbReference type="ARBA" id="ARBA00004141"/>
    </source>
</evidence>
<protein>
    <recommendedName>
        <fullName evidence="8">DUF92 domain-containing protein</fullName>
    </recommendedName>
</protein>